<dbReference type="GO" id="GO:0008237">
    <property type="term" value="F:metallopeptidase activity"/>
    <property type="evidence" value="ECO:0007669"/>
    <property type="project" value="UniProtKB-KW"/>
</dbReference>
<keyword evidence="4" id="KW-0479">Metal-binding</keyword>
<dbReference type="InterPro" id="IPR011765">
    <property type="entry name" value="Pept_M16_N"/>
</dbReference>
<keyword evidence="6" id="KW-0862">Zinc</keyword>
<dbReference type="PANTHER" id="PTHR11851">
    <property type="entry name" value="METALLOPROTEASE"/>
    <property type="match status" value="1"/>
</dbReference>
<evidence type="ECO:0000313" key="11">
    <source>
        <dbReference type="EMBL" id="EWM25865.1"/>
    </source>
</evidence>
<dbReference type="FunFam" id="3.30.830.10:FF:000001">
    <property type="entry name" value="Mitochondrial-processing peptidase subunit beta, mitochondrial"/>
    <property type="match status" value="1"/>
</dbReference>
<dbReference type="Gene3D" id="3.30.830.10">
    <property type="entry name" value="Metalloenzyme, LuxS/M16 peptidase-like"/>
    <property type="match status" value="2"/>
</dbReference>
<accession>W7TFQ1</accession>
<dbReference type="EMBL" id="AZIL01000829">
    <property type="protein sequence ID" value="EWM25865.1"/>
    <property type="molecule type" value="Genomic_DNA"/>
</dbReference>
<dbReference type="AlphaFoldDB" id="W7TFQ1"/>
<protein>
    <submittedName>
        <fullName evidence="11">Mitochondrial-processing peptidase subunit beta</fullName>
    </submittedName>
</protein>
<dbReference type="Pfam" id="PF00675">
    <property type="entry name" value="Peptidase_M16"/>
    <property type="match status" value="1"/>
</dbReference>
<comment type="caution">
    <text evidence="11">The sequence shown here is derived from an EMBL/GenBank/DDBJ whole genome shotgun (WGS) entry which is preliminary data.</text>
</comment>
<evidence type="ECO:0000256" key="4">
    <source>
        <dbReference type="ARBA" id="ARBA00022723"/>
    </source>
</evidence>
<keyword evidence="7" id="KW-0482">Metalloprotease</keyword>
<proteinExistence type="predicted"/>
<name>W7TFQ1_9STRA</name>
<comment type="cofactor">
    <cofactor evidence="1">
        <name>Zn(2+)</name>
        <dbReference type="ChEBI" id="CHEBI:29105"/>
    </cofactor>
</comment>
<sequence>MMMRRVGRAVSPPTLLLRRTLASLPSYVTSAPAVSTAKLSNGISVAAEAGPDELAVVSVWIDSGSRYEASSLSGASNLVARLAFRGYESEVAKLGGSVQAWAAREMTVMSAAVLKADVPAATALLGKVVSSPKFTEADVDAEKGAVLAEMEAVTVDAHEQLLFEHLHATAFQDTFLAQPVAGTPETVASLNKSTLVDFTKANFTGSRMAVAGTGGLTMEGLAAAVEGWAVGAGPTSALDEPATPSVFTGSDVRARFDSYPLAHVALAFETAGWRSKLQMPLLLVQTIIGSWDKASGVGKNGTSALSRNVAENELATSYTAFNLAYKDTGLFGVYMVAPENKLEDLAWYTLHALLKVVHQTTDEEVEYAKAQLKTNYLSSISSLAGANDNLGRQMLTYGRVMSPAEFFARVDALTVADVKAAADQVVNDQDHALAAVGPLHELPDYNWIRRRSYWLRY</sequence>
<evidence type="ECO:0000256" key="2">
    <source>
        <dbReference type="ARBA" id="ARBA00004173"/>
    </source>
</evidence>
<evidence type="ECO:0000256" key="1">
    <source>
        <dbReference type="ARBA" id="ARBA00001947"/>
    </source>
</evidence>
<dbReference type="OrthoDB" id="199785at2759"/>
<evidence type="ECO:0000256" key="8">
    <source>
        <dbReference type="ARBA" id="ARBA00023128"/>
    </source>
</evidence>
<organism evidence="11 12">
    <name type="scientific">Nannochloropsis gaditana</name>
    <dbReference type="NCBI Taxonomy" id="72520"/>
    <lineage>
        <taxon>Eukaryota</taxon>
        <taxon>Sar</taxon>
        <taxon>Stramenopiles</taxon>
        <taxon>Ochrophyta</taxon>
        <taxon>Eustigmatophyceae</taxon>
        <taxon>Eustigmatales</taxon>
        <taxon>Monodopsidaceae</taxon>
        <taxon>Nannochloropsis</taxon>
    </lineage>
</organism>
<evidence type="ECO:0000256" key="6">
    <source>
        <dbReference type="ARBA" id="ARBA00022833"/>
    </source>
</evidence>
<evidence type="ECO:0000256" key="3">
    <source>
        <dbReference type="ARBA" id="ARBA00022670"/>
    </source>
</evidence>
<dbReference type="Proteomes" id="UP000019335">
    <property type="component" value="Chromosome 10"/>
</dbReference>
<dbReference type="GO" id="GO:0006508">
    <property type="term" value="P:proteolysis"/>
    <property type="evidence" value="ECO:0007669"/>
    <property type="project" value="UniProtKB-KW"/>
</dbReference>
<evidence type="ECO:0000259" key="10">
    <source>
        <dbReference type="Pfam" id="PF05193"/>
    </source>
</evidence>
<dbReference type="InterPro" id="IPR011249">
    <property type="entry name" value="Metalloenz_LuxS/M16"/>
</dbReference>
<keyword evidence="5" id="KW-0378">Hydrolase</keyword>
<comment type="subcellular location">
    <subcellularLocation>
        <location evidence="2">Mitochondrion</location>
    </subcellularLocation>
</comment>
<dbReference type="InterPro" id="IPR007863">
    <property type="entry name" value="Peptidase_M16_C"/>
</dbReference>
<feature type="domain" description="Peptidase M16 N-terminal" evidence="9">
    <location>
        <begin position="46"/>
        <end position="183"/>
    </location>
</feature>
<keyword evidence="3" id="KW-0645">Protease</keyword>
<keyword evidence="12" id="KW-1185">Reference proteome</keyword>
<dbReference type="GO" id="GO:0005739">
    <property type="term" value="C:mitochondrion"/>
    <property type="evidence" value="ECO:0007669"/>
    <property type="project" value="UniProtKB-SubCell"/>
</dbReference>
<dbReference type="GO" id="GO:0046872">
    <property type="term" value="F:metal ion binding"/>
    <property type="evidence" value="ECO:0007669"/>
    <property type="project" value="UniProtKB-KW"/>
</dbReference>
<evidence type="ECO:0000256" key="7">
    <source>
        <dbReference type="ARBA" id="ARBA00023049"/>
    </source>
</evidence>
<feature type="domain" description="Peptidase M16 C-terminal" evidence="10">
    <location>
        <begin position="190"/>
        <end position="372"/>
    </location>
</feature>
<dbReference type="SUPFAM" id="SSF63411">
    <property type="entry name" value="LuxS/MPP-like metallohydrolase"/>
    <property type="match status" value="2"/>
</dbReference>
<dbReference type="Pfam" id="PF05193">
    <property type="entry name" value="Peptidase_M16_C"/>
    <property type="match status" value="1"/>
</dbReference>
<dbReference type="InterPro" id="IPR050361">
    <property type="entry name" value="MPP/UQCRC_Complex"/>
</dbReference>
<evidence type="ECO:0000259" key="9">
    <source>
        <dbReference type="Pfam" id="PF00675"/>
    </source>
</evidence>
<evidence type="ECO:0000256" key="5">
    <source>
        <dbReference type="ARBA" id="ARBA00022801"/>
    </source>
</evidence>
<reference evidence="11 12" key="1">
    <citation type="journal article" date="2014" name="Mol. Plant">
        <title>Chromosome Scale Genome Assembly and Transcriptome Profiling of Nannochloropsis gaditana in Nitrogen Depletion.</title>
        <authorList>
            <person name="Corteggiani Carpinelli E."/>
            <person name="Telatin A."/>
            <person name="Vitulo N."/>
            <person name="Forcato C."/>
            <person name="D'Angelo M."/>
            <person name="Schiavon R."/>
            <person name="Vezzi A."/>
            <person name="Giacometti G.M."/>
            <person name="Morosinotto T."/>
            <person name="Valle G."/>
        </authorList>
    </citation>
    <scope>NUCLEOTIDE SEQUENCE [LARGE SCALE GENOMIC DNA]</scope>
    <source>
        <strain evidence="11 12">B-31</strain>
    </source>
</reference>
<gene>
    <name evidence="11" type="ORF">Naga_100054g10</name>
</gene>
<keyword evidence="8" id="KW-0496">Mitochondrion</keyword>
<evidence type="ECO:0000313" key="12">
    <source>
        <dbReference type="Proteomes" id="UP000019335"/>
    </source>
</evidence>
<dbReference type="PANTHER" id="PTHR11851:SF149">
    <property type="entry name" value="GH01077P"/>
    <property type="match status" value="1"/>
</dbReference>